<comment type="function">
    <text evidence="10">Part of a membrane-bound complex that couples electron transfer with translocation of ions across the membrane.</text>
</comment>
<evidence type="ECO:0000256" key="2">
    <source>
        <dbReference type="ARBA" id="ARBA00022553"/>
    </source>
</evidence>
<keyword evidence="12" id="KW-1185">Reference proteome</keyword>
<dbReference type="PANTHER" id="PTHR30578:SF0">
    <property type="entry name" value="ION-TRANSLOCATING OXIDOREDUCTASE COMPLEX SUBUNIT D"/>
    <property type="match status" value="1"/>
</dbReference>
<organism evidence="11 12">
    <name type="scientific">Desulfacinum hydrothermale DSM 13146</name>
    <dbReference type="NCBI Taxonomy" id="1121390"/>
    <lineage>
        <taxon>Bacteria</taxon>
        <taxon>Pseudomonadati</taxon>
        <taxon>Thermodesulfobacteriota</taxon>
        <taxon>Syntrophobacteria</taxon>
        <taxon>Syntrophobacterales</taxon>
        <taxon>Syntrophobacteraceae</taxon>
        <taxon>Desulfacinum</taxon>
    </lineage>
</organism>
<keyword evidence="1 10" id="KW-0813">Transport</keyword>
<feature type="transmembrane region" description="Helical" evidence="10">
    <location>
        <begin position="20"/>
        <end position="40"/>
    </location>
</feature>
<dbReference type="NCBIfam" id="TIGR01946">
    <property type="entry name" value="rnfD"/>
    <property type="match status" value="1"/>
</dbReference>
<evidence type="ECO:0000256" key="4">
    <source>
        <dbReference type="ARBA" id="ARBA00022643"/>
    </source>
</evidence>
<keyword evidence="2 10" id="KW-0597">Phosphoprotein</keyword>
<keyword evidence="9 10" id="KW-0472">Membrane</keyword>
<comment type="subcellular location">
    <subcellularLocation>
        <location evidence="10">Cell membrane</location>
        <topology evidence="10">Multi-pass membrane protein</topology>
    </subcellularLocation>
</comment>
<dbReference type="GO" id="GO:0022900">
    <property type="term" value="P:electron transport chain"/>
    <property type="evidence" value="ECO:0007669"/>
    <property type="project" value="UniProtKB-UniRule"/>
</dbReference>
<feature type="transmembrane region" description="Helical" evidence="10">
    <location>
        <begin position="121"/>
        <end position="139"/>
    </location>
</feature>
<accession>A0A1W1XTR2</accession>
<evidence type="ECO:0000256" key="10">
    <source>
        <dbReference type="HAMAP-Rule" id="MF_00462"/>
    </source>
</evidence>
<evidence type="ECO:0000313" key="11">
    <source>
        <dbReference type="EMBL" id="SMC27359.1"/>
    </source>
</evidence>
<dbReference type="InterPro" id="IPR004338">
    <property type="entry name" value="NqrB/RnfD"/>
</dbReference>
<feature type="transmembrane region" description="Helical" evidence="10">
    <location>
        <begin position="46"/>
        <end position="64"/>
    </location>
</feature>
<dbReference type="EC" id="7.-.-.-" evidence="10"/>
<keyword evidence="3 10" id="KW-0285">Flavoprotein</keyword>
<dbReference type="Pfam" id="PF03116">
    <property type="entry name" value="NQR2_RnfD_RnfE"/>
    <property type="match status" value="1"/>
</dbReference>
<comment type="subunit">
    <text evidence="10">The complex is composed of six subunits: RnfA, RnfB, RnfC, RnfD, RnfE and RnfG.</text>
</comment>
<evidence type="ECO:0000256" key="6">
    <source>
        <dbReference type="ARBA" id="ARBA00022967"/>
    </source>
</evidence>
<comment type="caution">
    <text evidence="10">Lacks conserved residue(s) required for the propagation of feature annotation.</text>
</comment>
<dbReference type="EMBL" id="FWXF01000021">
    <property type="protein sequence ID" value="SMC27359.1"/>
    <property type="molecule type" value="Genomic_DNA"/>
</dbReference>
<evidence type="ECO:0000313" key="12">
    <source>
        <dbReference type="Proteomes" id="UP000192783"/>
    </source>
</evidence>
<feature type="transmembrane region" description="Helical" evidence="10">
    <location>
        <begin position="267"/>
        <end position="286"/>
    </location>
</feature>
<feature type="transmembrane region" description="Helical" evidence="10">
    <location>
        <begin position="214"/>
        <end position="234"/>
    </location>
</feature>
<comment type="cofactor">
    <cofactor evidence="10">
        <name>FMN</name>
        <dbReference type="ChEBI" id="CHEBI:58210"/>
    </cofactor>
</comment>
<dbReference type="InterPro" id="IPR011303">
    <property type="entry name" value="RnfD_bac"/>
</dbReference>
<dbReference type="Proteomes" id="UP000192783">
    <property type="component" value="Unassembled WGS sequence"/>
</dbReference>
<dbReference type="STRING" id="1121390.SAMN02746041_02927"/>
<reference evidence="11 12" key="1">
    <citation type="submission" date="2017-04" db="EMBL/GenBank/DDBJ databases">
        <authorList>
            <person name="Afonso C.L."/>
            <person name="Miller P.J."/>
            <person name="Scott M.A."/>
            <person name="Spackman E."/>
            <person name="Goraichik I."/>
            <person name="Dimitrov K.M."/>
            <person name="Suarez D.L."/>
            <person name="Swayne D.E."/>
        </authorList>
    </citation>
    <scope>NUCLEOTIDE SEQUENCE [LARGE SCALE GENOMIC DNA]</scope>
    <source>
        <strain evidence="11 12">DSM 13146</strain>
    </source>
</reference>
<keyword evidence="7 10" id="KW-0249">Electron transport</keyword>
<keyword evidence="8 10" id="KW-1133">Transmembrane helix</keyword>
<dbReference type="RefSeq" id="WP_170920634.1">
    <property type="nucleotide sequence ID" value="NZ_FWXF01000021.1"/>
</dbReference>
<keyword evidence="10" id="KW-1003">Cell membrane</keyword>
<protein>
    <recommendedName>
        <fullName evidence="10">Ion-translocating oxidoreductase complex subunit D</fullName>
        <ecNumber evidence="10">7.-.-.-</ecNumber>
    </recommendedName>
    <alternativeName>
        <fullName evidence="10">Rnf electron transport complex subunit D</fullName>
    </alternativeName>
</protein>
<dbReference type="HAMAP" id="MF_00462">
    <property type="entry name" value="RsxD_RnfD"/>
    <property type="match status" value="1"/>
</dbReference>
<dbReference type="PANTHER" id="PTHR30578">
    <property type="entry name" value="ELECTRON TRANSPORT COMPLEX PROTEIN RNFD"/>
    <property type="match status" value="1"/>
</dbReference>
<gene>
    <name evidence="10" type="primary">rnfD</name>
    <name evidence="11" type="ORF">SAMN02746041_02927</name>
</gene>
<evidence type="ECO:0000256" key="3">
    <source>
        <dbReference type="ARBA" id="ARBA00022630"/>
    </source>
</evidence>
<keyword evidence="6 10" id="KW-1278">Translocase</keyword>
<comment type="similarity">
    <text evidence="10">Belongs to the NqrB/RnfD family.</text>
</comment>
<dbReference type="GO" id="GO:0005886">
    <property type="term" value="C:plasma membrane"/>
    <property type="evidence" value="ECO:0007669"/>
    <property type="project" value="UniProtKB-SubCell"/>
</dbReference>
<proteinExistence type="inferred from homology"/>
<evidence type="ECO:0000256" key="5">
    <source>
        <dbReference type="ARBA" id="ARBA00022692"/>
    </source>
</evidence>
<evidence type="ECO:0000256" key="1">
    <source>
        <dbReference type="ARBA" id="ARBA00022448"/>
    </source>
</evidence>
<sequence>MKRPGLIVSPSPHWHSGRTVQGMMVDFAIALLPCLLAGWYYFGWNAVRVALLCVVSAVVAEAVWQKALKRPVTVSDGSAVVAGLLLGLILSPEVPGWICVLGSVTAILVGRQLFGGFGSNPFSCVLVGYGFIFISYPHILQSFPMPHPAFGLEPGGYIEYPPMDILKMDGIQVIRDIPWTDLFLGNVPGTAGTVSVLAVLLGGIYLIARRVIRWPIPVFCLAGAWIFAAVCHLIDPSLYASPTFHVLAGWVFLSAFFLATEPGTCPVTFPGMVLYGLGCGCLIIIIRTWGTYMEGAPFAVLLMNGITPLLDRIRPRVIGRVQESA</sequence>
<keyword evidence="4 10" id="KW-0288">FMN</keyword>
<dbReference type="GO" id="GO:0055085">
    <property type="term" value="P:transmembrane transport"/>
    <property type="evidence" value="ECO:0007669"/>
    <property type="project" value="InterPro"/>
</dbReference>
<evidence type="ECO:0000256" key="8">
    <source>
        <dbReference type="ARBA" id="ARBA00022989"/>
    </source>
</evidence>
<name>A0A1W1XTR2_9BACT</name>
<evidence type="ECO:0000256" key="9">
    <source>
        <dbReference type="ARBA" id="ARBA00023136"/>
    </source>
</evidence>
<evidence type="ECO:0000256" key="7">
    <source>
        <dbReference type="ARBA" id="ARBA00022982"/>
    </source>
</evidence>
<feature type="transmembrane region" description="Helical" evidence="10">
    <location>
        <begin position="187"/>
        <end position="207"/>
    </location>
</feature>
<dbReference type="AlphaFoldDB" id="A0A1W1XTR2"/>
<feature type="transmembrane region" description="Helical" evidence="10">
    <location>
        <begin position="240"/>
        <end position="260"/>
    </location>
</feature>
<keyword evidence="5 10" id="KW-0812">Transmembrane</keyword>